<name>A0ABQ1FIF5_9BACL</name>
<evidence type="ECO:0000313" key="1">
    <source>
        <dbReference type="EMBL" id="GGA12414.1"/>
    </source>
</evidence>
<dbReference type="EMBL" id="BMHE01000066">
    <property type="protein sequence ID" value="GGA12414.1"/>
    <property type="molecule type" value="Genomic_DNA"/>
</dbReference>
<accession>A0ABQ1FIF5</accession>
<evidence type="ECO:0000313" key="2">
    <source>
        <dbReference type="Proteomes" id="UP000615455"/>
    </source>
</evidence>
<proteinExistence type="predicted"/>
<keyword evidence="2" id="KW-1185">Reference proteome</keyword>
<reference evidence="2" key="1">
    <citation type="journal article" date="2019" name="Int. J. Syst. Evol. Microbiol.">
        <title>The Global Catalogue of Microorganisms (GCM) 10K type strain sequencing project: providing services to taxonomists for standard genome sequencing and annotation.</title>
        <authorList>
            <consortium name="The Broad Institute Genomics Platform"/>
            <consortium name="The Broad Institute Genome Sequencing Center for Infectious Disease"/>
            <person name="Wu L."/>
            <person name="Ma J."/>
        </authorList>
    </citation>
    <scope>NUCLEOTIDE SEQUENCE [LARGE SCALE GENOMIC DNA]</scope>
    <source>
        <strain evidence="2">CGMCC 1.15043</strain>
    </source>
</reference>
<gene>
    <name evidence="1" type="ORF">GCM10008018_66840</name>
</gene>
<comment type="caution">
    <text evidence="1">The sequence shown here is derived from an EMBL/GenBank/DDBJ whole genome shotgun (WGS) entry which is preliminary data.</text>
</comment>
<organism evidence="1 2">
    <name type="scientific">Paenibacillus marchantiophytorum</name>
    <dbReference type="NCBI Taxonomy" id="1619310"/>
    <lineage>
        <taxon>Bacteria</taxon>
        <taxon>Bacillati</taxon>
        <taxon>Bacillota</taxon>
        <taxon>Bacilli</taxon>
        <taxon>Bacillales</taxon>
        <taxon>Paenibacillaceae</taxon>
        <taxon>Paenibacillus</taxon>
    </lineage>
</organism>
<sequence length="68" mass="7804">MIMAISYQGSETREIVCSARSNWQNAYEVNFLAESSVKAYEVSFRMESLAYAYEESFATQSSKGRENR</sequence>
<protein>
    <submittedName>
        <fullName evidence="1">Uncharacterized protein</fullName>
    </submittedName>
</protein>
<dbReference type="Proteomes" id="UP000615455">
    <property type="component" value="Unassembled WGS sequence"/>
</dbReference>